<dbReference type="InterPro" id="IPR009057">
    <property type="entry name" value="Homeodomain-like_sf"/>
</dbReference>
<gene>
    <name evidence="4" type="ORF">MM239_08295</name>
</gene>
<dbReference type="Proteomes" id="UP001165489">
    <property type="component" value="Unassembled WGS sequence"/>
</dbReference>
<evidence type="ECO:0000313" key="5">
    <source>
        <dbReference type="Proteomes" id="UP001165489"/>
    </source>
</evidence>
<dbReference type="InterPro" id="IPR036271">
    <property type="entry name" value="Tet_transcr_reg_TetR-rel_C_sf"/>
</dbReference>
<dbReference type="Gene3D" id="1.10.357.10">
    <property type="entry name" value="Tetracycline Repressor, domain 2"/>
    <property type="match status" value="1"/>
</dbReference>
<dbReference type="EMBL" id="JAKZGP010000016">
    <property type="protein sequence ID" value="MCH7409390.1"/>
    <property type="molecule type" value="Genomic_DNA"/>
</dbReference>
<dbReference type="InterPro" id="IPR001647">
    <property type="entry name" value="HTH_TetR"/>
</dbReference>
<dbReference type="PANTHER" id="PTHR30328:SF54">
    <property type="entry name" value="HTH-TYPE TRANSCRIPTIONAL REPRESSOR SCO4008"/>
    <property type="match status" value="1"/>
</dbReference>
<keyword evidence="5" id="KW-1185">Reference proteome</keyword>
<name>A0ABS9V067_9BACT</name>
<dbReference type="RefSeq" id="WP_241347737.1">
    <property type="nucleotide sequence ID" value="NZ_JAKZGP010000016.1"/>
</dbReference>
<dbReference type="PRINTS" id="PR00455">
    <property type="entry name" value="HTHTETR"/>
</dbReference>
<dbReference type="Pfam" id="PF00440">
    <property type="entry name" value="TetR_N"/>
    <property type="match status" value="1"/>
</dbReference>
<dbReference type="InterPro" id="IPR050109">
    <property type="entry name" value="HTH-type_TetR-like_transc_reg"/>
</dbReference>
<proteinExistence type="predicted"/>
<protein>
    <submittedName>
        <fullName evidence="4">TetR/AcrR family transcriptional regulator</fullName>
    </submittedName>
</protein>
<dbReference type="SUPFAM" id="SSF46689">
    <property type="entry name" value="Homeodomain-like"/>
    <property type="match status" value="1"/>
</dbReference>
<organism evidence="4 5">
    <name type="scientific">Belliella filtrata</name>
    <dbReference type="NCBI Taxonomy" id="2923435"/>
    <lineage>
        <taxon>Bacteria</taxon>
        <taxon>Pseudomonadati</taxon>
        <taxon>Bacteroidota</taxon>
        <taxon>Cytophagia</taxon>
        <taxon>Cytophagales</taxon>
        <taxon>Cyclobacteriaceae</taxon>
        <taxon>Belliella</taxon>
    </lineage>
</organism>
<evidence type="ECO:0000313" key="4">
    <source>
        <dbReference type="EMBL" id="MCH7409390.1"/>
    </source>
</evidence>
<keyword evidence="1 2" id="KW-0238">DNA-binding</keyword>
<evidence type="ECO:0000256" key="1">
    <source>
        <dbReference type="ARBA" id="ARBA00023125"/>
    </source>
</evidence>
<dbReference type="Gene3D" id="1.10.10.60">
    <property type="entry name" value="Homeodomain-like"/>
    <property type="match status" value="1"/>
</dbReference>
<reference evidence="4" key="1">
    <citation type="submission" date="2022-03" db="EMBL/GenBank/DDBJ databases">
        <title>De novo assembled genomes of Belliella spp. (Cyclobacteriaceae) strains.</title>
        <authorList>
            <person name="Szabo A."/>
            <person name="Korponai K."/>
            <person name="Felfoldi T."/>
        </authorList>
    </citation>
    <scope>NUCLEOTIDE SEQUENCE</scope>
    <source>
        <strain evidence="4">DSM 111904</strain>
    </source>
</reference>
<evidence type="ECO:0000256" key="2">
    <source>
        <dbReference type="PROSITE-ProRule" id="PRU00335"/>
    </source>
</evidence>
<evidence type="ECO:0000259" key="3">
    <source>
        <dbReference type="PROSITE" id="PS50977"/>
    </source>
</evidence>
<sequence length="202" mass="23967">MDTREKIIVSAGEQFMKYGIRSVTMDDIARLAGVSKKTVYQEFADKNQLVLFVFKQELENDQCRIDELPANSEEVIDHLIKLSNYLRKRFSEMNPFILNEIQRYYPECWQLFEEFKTKHIHAEIKEILEKGVDAGYFRPEINIEIITSMRIEQMTSLFDPVKFPPSEYDMGQLHMEVFEHFIFGLFTEKGKNTYLNKKTNQQ</sequence>
<feature type="DNA-binding region" description="H-T-H motif" evidence="2">
    <location>
        <begin position="24"/>
        <end position="43"/>
    </location>
</feature>
<feature type="domain" description="HTH tetR-type" evidence="3">
    <location>
        <begin position="1"/>
        <end position="61"/>
    </location>
</feature>
<dbReference type="SUPFAM" id="SSF48498">
    <property type="entry name" value="Tetracyclin repressor-like, C-terminal domain"/>
    <property type="match status" value="1"/>
</dbReference>
<dbReference type="PANTHER" id="PTHR30328">
    <property type="entry name" value="TRANSCRIPTIONAL REPRESSOR"/>
    <property type="match status" value="1"/>
</dbReference>
<comment type="caution">
    <text evidence="4">The sequence shown here is derived from an EMBL/GenBank/DDBJ whole genome shotgun (WGS) entry which is preliminary data.</text>
</comment>
<accession>A0ABS9V067</accession>
<dbReference type="PROSITE" id="PS50977">
    <property type="entry name" value="HTH_TETR_2"/>
    <property type="match status" value="1"/>
</dbReference>